<keyword evidence="3" id="KW-1185">Reference proteome</keyword>
<dbReference type="EMBL" id="SSMQ01000001">
    <property type="protein sequence ID" value="TKD13066.1"/>
    <property type="molecule type" value="Genomic_DNA"/>
</dbReference>
<dbReference type="OrthoDB" id="5511684at2"/>
<reference evidence="2 3" key="1">
    <citation type="submission" date="2019-04" db="EMBL/GenBank/DDBJ databases">
        <authorList>
            <person name="Li Y."/>
            <person name="Wang J."/>
        </authorList>
    </citation>
    <scope>NUCLEOTIDE SEQUENCE [LARGE SCALE GENOMIC DNA]</scope>
    <source>
        <strain evidence="2 3">DSM 14668</strain>
    </source>
</reference>
<sequence length="192" mass="20464">MMRRLILASALFLGACAPGAPANWARGGAMLDVPRARWVVGVAVVDVFPDGRVMLNDSQEMTVDRGGRVYDPNNDPVALLEPGGKLVGPGDKLLGNVGILHASQGDDTNAWLSVMPTGEVVRYEDDGGRSSLGVWIGCNQTYLQHQTCTLVSHLLTPRIVAQTRNTNTLMPNGLGYGPGGYMPGMGFGLPYR</sequence>
<gene>
    <name evidence="2" type="ORF">E8A74_00475</name>
</gene>
<evidence type="ECO:0000313" key="3">
    <source>
        <dbReference type="Proteomes" id="UP000309215"/>
    </source>
</evidence>
<dbReference type="Proteomes" id="UP000309215">
    <property type="component" value="Unassembled WGS sequence"/>
</dbReference>
<evidence type="ECO:0008006" key="4">
    <source>
        <dbReference type="Google" id="ProtNLM"/>
    </source>
</evidence>
<name>A0A4U1JJZ5_9BACT</name>
<accession>A0A4U1JJZ5</accession>
<evidence type="ECO:0000313" key="2">
    <source>
        <dbReference type="EMBL" id="TKD13066.1"/>
    </source>
</evidence>
<dbReference type="PROSITE" id="PS51257">
    <property type="entry name" value="PROKAR_LIPOPROTEIN"/>
    <property type="match status" value="1"/>
</dbReference>
<proteinExistence type="predicted"/>
<feature type="chain" id="PRO_5020661646" description="Lipoprotein" evidence="1">
    <location>
        <begin position="23"/>
        <end position="192"/>
    </location>
</feature>
<keyword evidence="1" id="KW-0732">Signal</keyword>
<organism evidence="2 3">
    <name type="scientific">Polyangium fumosum</name>
    <dbReference type="NCBI Taxonomy" id="889272"/>
    <lineage>
        <taxon>Bacteria</taxon>
        <taxon>Pseudomonadati</taxon>
        <taxon>Myxococcota</taxon>
        <taxon>Polyangia</taxon>
        <taxon>Polyangiales</taxon>
        <taxon>Polyangiaceae</taxon>
        <taxon>Polyangium</taxon>
    </lineage>
</organism>
<feature type="signal peptide" evidence="1">
    <location>
        <begin position="1"/>
        <end position="22"/>
    </location>
</feature>
<dbReference type="RefSeq" id="WP_136926882.1">
    <property type="nucleotide sequence ID" value="NZ_SSMQ01000001.1"/>
</dbReference>
<dbReference type="AlphaFoldDB" id="A0A4U1JJZ5"/>
<evidence type="ECO:0000256" key="1">
    <source>
        <dbReference type="SAM" id="SignalP"/>
    </source>
</evidence>
<protein>
    <recommendedName>
        <fullName evidence="4">Lipoprotein</fullName>
    </recommendedName>
</protein>
<comment type="caution">
    <text evidence="2">The sequence shown here is derived from an EMBL/GenBank/DDBJ whole genome shotgun (WGS) entry which is preliminary data.</text>
</comment>